<accession>A0AAD9CT27</accession>
<proteinExistence type="predicted"/>
<evidence type="ECO:0000313" key="1">
    <source>
        <dbReference type="EMBL" id="KAK1920992.1"/>
    </source>
</evidence>
<organism evidence="1 2">
    <name type="scientific">Papiliotrema laurentii</name>
    <name type="common">Cryptococcus laurentii</name>
    <dbReference type="NCBI Taxonomy" id="5418"/>
    <lineage>
        <taxon>Eukaryota</taxon>
        <taxon>Fungi</taxon>
        <taxon>Dikarya</taxon>
        <taxon>Basidiomycota</taxon>
        <taxon>Agaricomycotina</taxon>
        <taxon>Tremellomycetes</taxon>
        <taxon>Tremellales</taxon>
        <taxon>Rhynchogastremaceae</taxon>
        <taxon>Papiliotrema</taxon>
    </lineage>
</organism>
<dbReference type="AlphaFoldDB" id="A0AAD9CT27"/>
<sequence length="238" mass="26337">MSYALGLSRRTSAYHTTVWNPRGKMGAVQGTIQRLKRVSVLIPALLPQSFEKGVLGKFAIFWLNSDEQIFRSNPVPSGIIYAVESLAILVSRSWQSSLLAIQEEAMNPTEGDIGREGGLVGLNTNTWDYEGAFIHQSAMSIDGARRLMARLVEFEGEKKPLPLGIGPWSALKTTVPIKCTKSPSGIFSRPEPRPRRSIRMSSRARRMYSHVLPSSAHVLACPPELGACIRMSSRARRM</sequence>
<gene>
    <name evidence="1" type="ORF">DB88DRAFT_543209</name>
</gene>
<evidence type="ECO:0000313" key="2">
    <source>
        <dbReference type="Proteomes" id="UP001182556"/>
    </source>
</evidence>
<dbReference type="EMBL" id="JAODAN010000012">
    <property type="protein sequence ID" value="KAK1920992.1"/>
    <property type="molecule type" value="Genomic_DNA"/>
</dbReference>
<comment type="caution">
    <text evidence="1">The sequence shown here is derived from an EMBL/GenBank/DDBJ whole genome shotgun (WGS) entry which is preliminary data.</text>
</comment>
<dbReference type="Proteomes" id="UP001182556">
    <property type="component" value="Unassembled WGS sequence"/>
</dbReference>
<protein>
    <submittedName>
        <fullName evidence="1">Uncharacterized protein</fullName>
    </submittedName>
</protein>
<feature type="non-terminal residue" evidence="1">
    <location>
        <position position="238"/>
    </location>
</feature>
<name>A0AAD9CT27_PAPLA</name>
<reference evidence="1" key="1">
    <citation type="submission" date="2023-02" db="EMBL/GenBank/DDBJ databases">
        <title>Identification and recombinant expression of a fungal hydrolase from Papiliotrema laurentii that hydrolyzes apple cutin and clears colloidal polyester polyurethane.</title>
        <authorList>
            <consortium name="DOE Joint Genome Institute"/>
            <person name="Roman V.A."/>
            <person name="Bojanowski C."/>
            <person name="Crable B.R."/>
            <person name="Wagner D.N."/>
            <person name="Hung C.S."/>
            <person name="Nadeau L.J."/>
            <person name="Schratz L."/>
            <person name="Haridas S."/>
            <person name="Pangilinan J."/>
            <person name="Lipzen A."/>
            <person name="Na H."/>
            <person name="Yan M."/>
            <person name="Ng V."/>
            <person name="Grigoriev I.V."/>
            <person name="Spatafora J.W."/>
            <person name="Barlow D."/>
            <person name="Biffinger J."/>
            <person name="Kelley-Loughnane N."/>
            <person name="Varaljay V.A."/>
            <person name="Crookes-Goodson W.J."/>
        </authorList>
    </citation>
    <scope>NUCLEOTIDE SEQUENCE</scope>
    <source>
        <strain evidence="1">5307AH</strain>
    </source>
</reference>
<keyword evidence="2" id="KW-1185">Reference proteome</keyword>